<gene>
    <name evidence="1" type="ORF">BN437_1868</name>
</gene>
<dbReference type="Proteomes" id="UP000013111">
    <property type="component" value="Unassembled WGS sequence"/>
</dbReference>
<sequence length="54" mass="6133">MEKVIFTVVKHKSVRIIDKPGYRGIVRLQAITHGTRFYWYIAGTGKSCSGTQAY</sequence>
<accession>A0A830ZVW9</accession>
<protein>
    <submittedName>
        <fullName evidence="1">Uncharacterized protein</fullName>
    </submittedName>
</protein>
<dbReference type="AlphaFoldDB" id="A0A830ZVW9"/>
<comment type="caution">
    <text evidence="1">The sequence shown here is derived from an EMBL/GenBank/DDBJ whole genome shotgun (WGS) entry which is preliminary data.</text>
</comment>
<name>A0A830ZVW9_ERWAM</name>
<evidence type="ECO:0000313" key="2">
    <source>
        <dbReference type="Proteomes" id="UP000013111"/>
    </source>
</evidence>
<organism evidence="1 2">
    <name type="scientific">Erwinia amylovora NBRC 12687 = CFBP 1232</name>
    <dbReference type="NCBI Taxonomy" id="1219359"/>
    <lineage>
        <taxon>Bacteria</taxon>
        <taxon>Pseudomonadati</taxon>
        <taxon>Pseudomonadota</taxon>
        <taxon>Gammaproteobacteria</taxon>
        <taxon>Enterobacterales</taxon>
        <taxon>Erwiniaceae</taxon>
        <taxon>Erwinia</taxon>
    </lineage>
</organism>
<evidence type="ECO:0000313" key="1">
    <source>
        <dbReference type="EMBL" id="CCO93798.1"/>
    </source>
</evidence>
<dbReference type="EMBL" id="CAPB01000020">
    <property type="protein sequence ID" value="CCO93798.1"/>
    <property type="molecule type" value="Genomic_DNA"/>
</dbReference>
<reference evidence="1 2" key="1">
    <citation type="submission" date="2012-11" db="EMBL/GenBank/DDBJ databases">
        <authorList>
            <person name="Linke B."/>
        </authorList>
    </citation>
    <scope>NUCLEOTIDE SEQUENCE [LARGE SCALE GENOMIC DNA]</scope>
    <source>
        <strain evidence="2">CFBP 1232</strain>
    </source>
</reference>
<reference evidence="1 2" key="2">
    <citation type="submission" date="2013-04" db="EMBL/GenBank/DDBJ databases">
        <title>Comparative genomics of 12 strains of Erwinia amylovora identifies a pan-genome with a large conserved core and provides insights into host specificity.</title>
        <authorList>
            <person name="Mann R.A."/>
            <person name="Smits T.H.M."/>
            <person name="Buehlmann A."/>
            <person name="Blom J."/>
            <person name="Goesmann A."/>
            <person name="Frey J.E."/>
            <person name="Plummer K.M."/>
            <person name="Beer S.V."/>
            <person name="Luck J."/>
            <person name="Duffy B."/>
            <person name="Rodoni B."/>
        </authorList>
    </citation>
    <scope>NUCLEOTIDE SEQUENCE [LARGE SCALE GENOMIC DNA]</scope>
    <source>
        <strain evidence="2">CFBP 1232</strain>
    </source>
</reference>
<proteinExistence type="predicted"/>